<dbReference type="GO" id="GO:0016491">
    <property type="term" value="F:oxidoreductase activity"/>
    <property type="evidence" value="ECO:0007669"/>
    <property type="project" value="UniProtKB-KW"/>
</dbReference>
<protein>
    <submittedName>
        <fullName evidence="3">Sarcosine oxidase</fullName>
    </submittedName>
</protein>
<accession>A0A1H2YGZ0</accession>
<dbReference type="Gene3D" id="3.50.50.60">
    <property type="entry name" value="FAD/NAD(P)-binding domain"/>
    <property type="match status" value="1"/>
</dbReference>
<dbReference type="Gene3D" id="3.30.9.10">
    <property type="entry name" value="D-Amino Acid Oxidase, subunit A, domain 2"/>
    <property type="match status" value="1"/>
</dbReference>
<dbReference type="InterPro" id="IPR036188">
    <property type="entry name" value="FAD/NAD-bd_sf"/>
</dbReference>
<dbReference type="Pfam" id="PF01266">
    <property type="entry name" value="DAO"/>
    <property type="match status" value="1"/>
</dbReference>
<dbReference type="OrthoDB" id="9806601at2"/>
<dbReference type="PANTHER" id="PTHR13847">
    <property type="entry name" value="SARCOSINE DEHYDROGENASE-RELATED"/>
    <property type="match status" value="1"/>
</dbReference>
<reference evidence="4" key="1">
    <citation type="submission" date="2016-10" db="EMBL/GenBank/DDBJ databases">
        <authorList>
            <person name="Varghese N."/>
            <person name="Submissions S."/>
        </authorList>
    </citation>
    <scope>NUCLEOTIDE SEQUENCE [LARGE SCALE GENOMIC DNA]</scope>
    <source>
        <strain evidence="4">DSM 27839</strain>
    </source>
</reference>
<dbReference type="InterPro" id="IPR006076">
    <property type="entry name" value="FAD-dep_OxRdtase"/>
</dbReference>
<dbReference type="SUPFAM" id="SSF51905">
    <property type="entry name" value="FAD/NAD(P)-binding domain"/>
    <property type="match status" value="1"/>
</dbReference>
<sequence>MTKPDNLQSIWSATASKTSLFPSITGGHKADVLVVGAGYTGLSCALALAEAGASVVVLDAEQPGFGASGRNGGQVIPGLKYDPDTIDREFGEASTAFVGQTADHVFDVIERYSIDCDASRKGWIQASLKSSHLSKLGARMEQWKARGVRAGWLDQTAISAKTGASGLVGGWLDYRAGCVHPLNYARGLARAASELGVRIFGKSRVTSLRREGQYWQAQVGEGVSILTDQIVLATNGYTDHLWPGLRATMVPANSFQVATVPLPETLLTEILPDGNVVSDSRRIANYFRIGPGNRLMIGGRGHFGEPGSARSFRRIEANLTQLFPQLRGHAIEHRWSGRAAMTLDSLPHVMQPAPGVTAALGYNGRGLAMGSALGFAIGRHLSDARVPLPLPVDPVKRLPVHGLHPIYGTAAILYYRMRDALEA</sequence>
<evidence type="ECO:0000313" key="4">
    <source>
        <dbReference type="Proteomes" id="UP000183400"/>
    </source>
</evidence>
<dbReference type="STRING" id="985054.SAMN05444358_102282"/>
<gene>
    <name evidence="3" type="ORF">SAMN05444358_102282</name>
</gene>
<dbReference type="Proteomes" id="UP000183400">
    <property type="component" value="Unassembled WGS sequence"/>
</dbReference>
<keyword evidence="1" id="KW-0560">Oxidoreductase</keyword>
<evidence type="ECO:0000256" key="1">
    <source>
        <dbReference type="ARBA" id="ARBA00023002"/>
    </source>
</evidence>
<name>A0A1H2YGZ0_9RHOB</name>
<keyword evidence="4" id="KW-1185">Reference proteome</keyword>
<dbReference type="GO" id="GO:0005737">
    <property type="term" value="C:cytoplasm"/>
    <property type="evidence" value="ECO:0007669"/>
    <property type="project" value="TreeGrafter"/>
</dbReference>
<evidence type="ECO:0000313" key="3">
    <source>
        <dbReference type="EMBL" id="SDX04483.1"/>
    </source>
</evidence>
<dbReference type="PRINTS" id="PR00420">
    <property type="entry name" value="RNGMNOXGNASE"/>
</dbReference>
<proteinExistence type="predicted"/>
<dbReference type="EMBL" id="FNNP01000002">
    <property type="protein sequence ID" value="SDX04483.1"/>
    <property type="molecule type" value="Genomic_DNA"/>
</dbReference>
<dbReference type="RefSeq" id="WP_074736793.1">
    <property type="nucleotide sequence ID" value="NZ_FNNP01000002.1"/>
</dbReference>
<feature type="domain" description="FAD dependent oxidoreductase" evidence="2">
    <location>
        <begin position="31"/>
        <end position="375"/>
    </location>
</feature>
<dbReference type="AlphaFoldDB" id="A0A1H2YGZ0"/>
<evidence type="ECO:0000259" key="2">
    <source>
        <dbReference type="Pfam" id="PF01266"/>
    </source>
</evidence>
<organism evidence="3 4">
    <name type="scientific">Ruegeria halocynthiae</name>
    <dbReference type="NCBI Taxonomy" id="985054"/>
    <lineage>
        <taxon>Bacteria</taxon>
        <taxon>Pseudomonadati</taxon>
        <taxon>Pseudomonadota</taxon>
        <taxon>Alphaproteobacteria</taxon>
        <taxon>Rhodobacterales</taxon>
        <taxon>Roseobacteraceae</taxon>
        <taxon>Ruegeria</taxon>
    </lineage>
</organism>
<dbReference type="PANTHER" id="PTHR13847:SF281">
    <property type="entry name" value="FAD DEPENDENT OXIDOREDUCTASE DOMAIN-CONTAINING PROTEIN"/>
    <property type="match status" value="1"/>
</dbReference>